<feature type="domain" description="HTH cro/C1-type" evidence="2">
    <location>
        <begin position="7"/>
        <end position="61"/>
    </location>
</feature>
<dbReference type="SMART" id="SM00530">
    <property type="entry name" value="HTH_XRE"/>
    <property type="match status" value="1"/>
</dbReference>
<accession>A0A220MHD6</accession>
<name>A0A220MHD6_9BACL</name>
<dbReference type="SUPFAM" id="SSF47413">
    <property type="entry name" value="lambda repressor-like DNA-binding domains"/>
    <property type="match status" value="1"/>
</dbReference>
<dbReference type="Gene3D" id="1.10.260.40">
    <property type="entry name" value="lambda repressor-like DNA-binding domains"/>
    <property type="match status" value="1"/>
</dbReference>
<dbReference type="RefSeq" id="WP_088908195.1">
    <property type="nucleotide sequence ID" value="NZ_CP018145.1"/>
</dbReference>
<dbReference type="GO" id="GO:0003677">
    <property type="term" value="F:DNA binding"/>
    <property type="evidence" value="ECO:0007669"/>
    <property type="project" value="UniProtKB-KW"/>
</dbReference>
<gene>
    <name evidence="3" type="ORF">BP422_13310</name>
</gene>
<dbReference type="PANTHER" id="PTHR46558">
    <property type="entry name" value="TRACRIPTIONAL REGULATORY PROTEIN-RELATED-RELATED"/>
    <property type="match status" value="1"/>
</dbReference>
<evidence type="ECO:0000313" key="3">
    <source>
        <dbReference type="EMBL" id="ASJ54447.1"/>
    </source>
</evidence>
<evidence type="ECO:0000313" key="4">
    <source>
        <dbReference type="Proteomes" id="UP000197781"/>
    </source>
</evidence>
<dbReference type="Pfam" id="PF01381">
    <property type="entry name" value="HTH_3"/>
    <property type="match status" value="1"/>
</dbReference>
<dbReference type="CDD" id="cd00093">
    <property type="entry name" value="HTH_XRE"/>
    <property type="match status" value="1"/>
</dbReference>
<evidence type="ECO:0000256" key="1">
    <source>
        <dbReference type="ARBA" id="ARBA00023125"/>
    </source>
</evidence>
<dbReference type="PANTHER" id="PTHR46558:SF11">
    <property type="entry name" value="HTH-TYPE TRANSCRIPTIONAL REGULATOR XRE"/>
    <property type="match status" value="1"/>
</dbReference>
<dbReference type="InterPro" id="IPR010982">
    <property type="entry name" value="Lambda_DNA-bd_dom_sf"/>
</dbReference>
<dbReference type="PROSITE" id="PS50943">
    <property type="entry name" value="HTH_CROC1"/>
    <property type="match status" value="1"/>
</dbReference>
<sequence>MSFGQRLKQARKEAKKTQDQVAKILGLDYSTISKYENNHSQPDNETLTKLADYFGVSVDYLLGRTTDFFVKERDNHYIVEVKNPSPTDNKEKGLSEFENLFFYELDKLSEEDKQKALEHVRYLRYLAEQGNNK</sequence>
<dbReference type="AlphaFoldDB" id="A0A220MHD6"/>
<reference evidence="3 4" key="1">
    <citation type="submission" date="2016-11" db="EMBL/GenBank/DDBJ databases">
        <authorList>
            <person name="Jaros S."/>
            <person name="Januszkiewicz K."/>
            <person name="Wedrychowicz H."/>
        </authorList>
    </citation>
    <scope>NUCLEOTIDE SEQUENCE [LARGE SCALE GENOMIC DNA]</scope>
    <source>
        <strain evidence="3 4">NF2</strain>
    </source>
</reference>
<dbReference type="InterPro" id="IPR001387">
    <property type="entry name" value="Cro/C1-type_HTH"/>
</dbReference>
<dbReference type="Proteomes" id="UP000197781">
    <property type="component" value="Chromosome"/>
</dbReference>
<proteinExistence type="predicted"/>
<keyword evidence="1" id="KW-0238">DNA-binding</keyword>
<protein>
    <submittedName>
        <fullName evidence="3">Transcriptional regulator</fullName>
    </submittedName>
</protein>
<dbReference type="KEGG" id="bfm:BP422_13310"/>
<evidence type="ECO:0000259" key="2">
    <source>
        <dbReference type="PROSITE" id="PS50943"/>
    </source>
</evidence>
<dbReference type="EMBL" id="CP018145">
    <property type="protein sequence ID" value="ASJ54447.1"/>
    <property type="molecule type" value="Genomic_DNA"/>
</dbReference>
<organism evidence="3 4">
    <name type="scientific">Brevibacillus formosus</name>
    <dbReference type="NCBI Taxonomy" id="54913"/>
    <lineage>
        <taxon>Bacteria</taxon>
        <taxon>Bacillati</taxon>
        <taxon>Bacillota</taxon>
        <taxon>Bacilli</taxon>
        <taxon>Bacillales</taxon>
        <taxon>Paenibacillaceae</taxon>
        <taxon>Brevibacillus</taxon>
    </lineage>
</organism>